<evidence type="ECO:0000256" key="3">
    <source>
        <dbReference type="ARBA" id="ARBA00023038"/>
    </source>
</evidence>
<protein>
    <recommendedName>
        <fullName evidence="6">LIM zinc-binding domain-containing protein</fullName>
    </recommendedName>
</protein>
<dbReference type="InterPro" id="IPR052621">
    <property type="entry name" value="Cell_Prolif/Cornif_Regul"/>
</dbReference>
<feature type="compositionally biased region" description="Polar residues" evidence="5">
    <location>
        <begin position="151"/>
        <end position="161"/>
    </location>
</feature>
<sequence length="405" mass="42739">MSTQTKSGRRTVLKDNSWIRRNAEEDEPVDHDPNFGKVVLSQQRSVDDVSSKPVEAEKPPVNSGTSISSLSKRFSGSQELLNKSSTTTTNTKSAVTVPPSPSKPPVPAKNPVLKTPNTSSFTARVFSGANTSSKTLSPVKPSFGEKFPEVTASQTSNGQDKSSSAGPSASVTVSPSAAPSITAPSTGVKSSAVTTPVKSPSRSESVSVSTLVSTSSTPSAQTTVTNTKTSSWTLDETPATRPAETPSASPKLSDVSYSPSAVTVNSRYTYQTPSAPLDDLADTLLPSLSGGVQSQPVRSQTQVKTVYTESPAASPTLRSPLQTTLESSSRSISSRDVCTVCGKPIAGAERMILEELKIISHTSCFRCAVCHCDLGGLEAGMSLWVHRERVNCSNCFSKIRGQWYI</sequence>
<dbReference type="Gene3D" id="2.10.110.10">
    <property type="entry name" value="Cysteine Rich Protein"/>
    <property type="match status" value="1"/>
</dbReference>
<evidence type="ECO:0000259" key="6">
    <source>
        <dbReference type="PROSITE" id="PS50023"/>
    </source>
</evidence>
<evidence type="ECO:0000256" key="4">
    <source>
        <dbReference type="PROSITE-ProRule" id="PRU00125"/>
    </source>
</evidence>
<evidence type="ECO:0000313" key="8">
    <source>
        <dbReference type="Proteomes" id="UP001479290"/>
    </source>
</evidence>
<dbReference type="EMBL" id="JAWDJR010000006">
    <property type="protein sequence ID" value="KAK9973887.1"/>
    <property type="molecule type" value="Genomic_DNA"/>
</dbReference>
<dbReference type="InterPro" id="IPR001781">
    <property type="entry name" value="Znf_LIM"/>
</dbReference>
<feature type="region of interest" description="Disordered" evidence="5">
    <location>
        <begin position="1"/>
        <end position="258"/>
    </location>
</feature>
<feature type="compositionally biased region" description="Polar residues" evidence="5">
    <location>
        <begin position="290"/>
        <end position="317"/>
    </location>
</feature>
<feature type="domain" description="LIM zinc-binding" evidence="6">
    <location>
        <begin position="336"/>
        <end position="402"/>
    </location>
</feature>
<feature type="compositionally biased region" description="Polar residues" evidence="5">
    <location>
        <begin position="62"/>
        <end position="81"/>
    </location>
</feature>
<feature type="compositionally biased region" description="Pro residues" evidence="5">
    <location>
        <begin position="98"/>
        <end position="108"/>
    </location>
</feature>
<organism evidence="7 8">
    <name type="scientific">Culter alburnus</name>
    <name type="common">Topmouth culter</name>
    <dbReference type="NCBI Taxonomy" id="194366"/>
    <lineage>
        <taxon>Eukaryota</taxon>
        <taxon>Metazoa</taxon>
        <taxon>Chordata</taxon>
        <taxon>Craniata</taxon>
        <taxon>Vertebrata</taxon>
        <taxon>Euteleostomi</taxon>
        <taxon>Actinopterygii</taxon>
        <taxon>Neopterygii</taxon>
        <taxon>Teleostei</taxon>
        <taxon>Ostariophysi</taxon>
        <taxon>Cypriniformes</taxon>
        <taxon>Xenocyprididae</taxon>
        <taxon>Xenocypridinae</taxon>
        <taxon>Culter</taxon>
    </lineage>
</organism>
<dbReference type="CDD" id="cd08368">
    <property type="entry name" value="LIM"/>
    <property type="match status" value="1"/>
</dbReference>
<feature type="compositionally biased region" description="Basic and acidic residues" evidence="5">
    <location>
        <begin position="45"/>
        <end position="58"/>
    </location>
</feature>
<dbReference type="AlphaFoldDB" id="A0AAW2AKF4"/>
<dbReference type="PANTHER" id="PTHR15468">
    <property type="entry name" value="ZNF185"/>
    <property type="match status" value="1"/>
</dbReference>
<gene>
    <name evidence="7" type="ORF">ABG768_024585</name>
</gene>
<feature type="compositionally biased region" description="Polar residues" evidence="5">
    <location>
        <begin position="246"/>
        <end position="258"/>
    </location>
</feature>
<dbReference type="PANTHER" id="PTHR15468:SF12">
    <property type="match status" value="1"/>
</dbReference>
<feature type="compositionally biased region" description="Low complexity" evidence="5">
    <location>
        <begin position="196"/>
        <end position="233"/>
    </location>
</feature>
<proteinExistence type="predicted"/>
<accession>A0AAW2AKF4</accession>
<keyword evidence="2 4" id="KW-0862">Zinc</keyword>
<name>A0AAW2AKF4_CULAL</name>
<evidence type="ECO:0000256" key="1">
    <source>
        <dbReference type="ARBA" id="ARBA00022723"/>
    </source>
</evidence>
<feature type="compositionally biased region" description="Low complexity" evidence="5">
    <location>
        <begin position="82"/>
        <end position="97"/>
    </location>
</feature>
<keyword evidence="8" id="KW-1185">Reference proteome</keyword>
<reference evidence="7 8" key="1">
    <citation type="submission" date="2024-05" db="EMBL/GenBank/DDBJ databases">
        <title>A high-quality chromosomal-level genome assembly of Topmouth culter (Culter alburnus).</title>
        <authorList>
            <person name="Zhao H."/>
        </authorList>
    </citation>
    <scope>NUCLEOTIDE SEQUENCE [LARGE SCALE GENOMIC DNA]</scope>
    <source>
        <strain evidence="7">CATC2023</strain>
        <tissue evidence="7">Muscle</tissue>
    </source>
</reference>
<keyword evidence="1 4" id="KW-0479">Metal-binding</keyword>
<comment type="caution">
    <text evidence="7">The sequence shown here is derived from an EMBL/GenBank/DDBJ whole genome shotgun (WGS) entry which is preliminary data.</text>
</comment>
<dbReference type="SMART" id="SM00132">
    <property type="entry name" value="LIM"/>
    <property type="match status" value="1"/>
</dbReference>
<feature type="region of interest" description="Disordered" evidence="5">
    <location>
        <begin position="289"/>
        <end position="317"/>
    </location>
</feature>
<keyword evidence="3 4" id="KW-0440">LIM domain</keyword>
<dbReference type="GO" id="GO:0046872">
    <property type="term" value="F:metal ion binding"/>
    <property type="evidence" value="ECO:0007669"/>
    <property type="project" value="UniProtKB-KW"/>
</dbReference>
<evidence type="ECO:0000256" key="5">
    <source>
        <dbReference type="SAM" id="MobiDB-lite"/>
    </source>
</evidence>
<dbReference type="Pfam" id="PF00412">
    <property type="entry name" value="LIM"/>
    <property type="match status" value="1"/>
</dbReference>
<dbReference type="PROSITE" id="PS50023">
    <property type="entry name" value="LIM_DOMAIN_2"/>
    <property type="match status" value="1"/>
</dbReference>
<feature type="compositionally biased region" description="Polar residues" evidence="5">
    <location>
        <begin position="115"/>
        <end position="136"/>
    </location>
</feature>
<dbReference type="Proteomes" id="UP001479290">
    <property type="component" value="Unassembled WGS sequence"/>
</dbReference>
<evidence type="ECO:0000256" key="2">
    <source>
        <dbReference type="ARBA" id="ARBA00022833"/>
    </source>
</evidence>
<feature type="compositionally biased region" description="Low complexity" evidence="5">
    <location>
        <begin position="162"/>
        <end position="186"/>
    </location>
</feature>
<evidence type="ECO:0000313" key="7">
    <source>
        <dbReference type="EMBL" id="KAK9973887.1"/>
    </source>
</evidence>